<dbReference type="EMBL" id="LNSV01000004">
    <property type="protein sequence ID" value="KUH40227.1"/>
    <property type="molecule type" value="Genomic_DNA"/>
</dbReference>
<feature type="compositionally biased region" description="Basic and acidic residues" evidence="1">
    <location>
        <begin position="55"/>
        <end position="67"/>
    </location>
</feature>
<protein>
    <submittedName>
        <fullName evidence="2">Uncharacterized protein</fullName>
    </submittedName>
</protein>
<keyword evidence="3" id="KW-1185">Reference proteome</keyword>
<gene>
    <name evidence="2" type="ORF">ATE80_02695</name>
</gene>
<evidence type="ECO:0000313" key="3">
    <source>
        <dbReference type="Proteomes" id="UP000054011"/>
    </source>
</evidence>
<feature type="compositionally biased region" description="Acidic residues" evidence="1">
    <location>
        <begin position="32"/>
        <end position="41"/>
    </location>
</feature>
<accession>A0A100Y9N9</accession>
<proteinExistence type="predicted"/>
<sequence>MESTDKHEHQPRTATDEVLHEFEEAELRLDDGQADEDDGEAADSLTPSPTAQESVRPDRGDRPGAGS</sequence>
<dbReference type="STRING" id="936756.ATE80_02695"/>
<feature type="compositionally biased region" description="Basic and acidic residues" evidence="1">
    <location>
        <begin position="1"/>
        <end position="31"/>
    </location>
</feature>
<comment type="caution">
    <text evidence="2">The sequence shown here is derived from an EMBL/GenBank/DDBJ whole genome shotgun (WGS) entry which is preliminary data.</text>
</comment>
<name>A0A100Y9N9_9ACTN</name>
<evidence type="ECO:0000313" key="2">
    <source>
        <dbReference type="EMBL" id="KUH40227.1"/>
    </source>
</evidence>
<dbReference type="Proteomes" id="UP000054011">
    <property type="component" value="Unassembled WGS sequence"/>
</dbReference>
<dbReference type="RefSeq" id="WP_058940465.1">
    <property type="nucleotide sequence ID" value="NZ_LNSV01000004.1"/>
</dbReference>
<feature type="region of interest" description="Disordered" evidence="1">
    <location>
        <begin position="1"/>
        <end position="67"/>
    </location>
</feature>
<reference evidence="2 3" key="1">
    <citation type="submission" date="2015-11" db="EMBL/GenBank/DDBJ databases">
        <title>Genome-wide analysis reveals the secondary metabolome in Streptomyces kanasensis ZX01.</title>
        <authorList>
            <person name="Zhang G."/>
            <person name="Han L."/>
            <person name="Feng J."/>
            <person name="Zhang X."/>
        </authorList>
    </citation>
    <scope>NUCLEOTIDE SEQUENCE [LARGE SCALE GENOMIC DNA]</scope>
    <source>
        <strain evidence="2 3">ZX01</strain>
    </source>
</reference>
<dbReference type="AlphaFoldDB" id="A0A100Y9N9"/>
<organism evidence="2 3">
    <name type="scientific">Streptomyces kanasensis</name>
    <dbReference type="NCBI Taxonomy" id="936756"/>
    <lineage>
        <taxon>Bacteria</taxon>
        <taxon>Bacillati</taxon>
        <taxon>Actinomycetota</taxon>
        <taxon>Actinomycetes</taxon>
        <taxon>Kitasatosporales</taxon>
        <taxon>Streptomycetaceae</taxon>
        <taxon>Streptomyces</taxon>
    </lineage>
</organism>
<evidence type="ECO:0000256" key="1">
    <source>
        <dbReference type="SAM" id="MobiDB-lite"/>
    </source>
</evidence>